<feature type="transmembrane region" description="Helical" evidence="1">
    <location>
        <begin position="141"/>
        <end position="166"/>
    </location>
</feature>
<evidence type="ECO:0000313" key="2">
    <source>
        <dbReference type="EMBL" id="EKX34787.1"/>
    </source>
</evidence>
<sequence length="302" mass="31361">MCRCGIAAVIPLTIVNMVFGLGLLIAGIVAATYKIPNTCSGSSYYYTGNNDGYQNGGYSNSDGYSSSYNSGYSSTGSSPSTSPQSYSYSYCEADRKSANDLLLAMALMGTLPAVFPLVFGVLGIVTSVYKNKIVAGMHLGCLILGIVLSIIGVLVLLVVASTTSAYCDYVEHASTTEFCKRYVGSLWAIVALNIVLAIYQVAFSIVMCGLCCQPDEWAGSRTIVAETVRPAVPIAQVAGTLPAGGEGGGYPQRELIGVTEYPVAEGAGAAYPGEVAVAYATAVEEGGEAGPRGEEGQTPMYP</sequence>
<protein>
    <submittedName>
        <fullName evidence="2 3">Uncharacterized protein</fullName>
    </submittedName>
</protein>
<gene>
    <name evidence="2" type="ORF">GUITHDRAFT_119098</name>
</gene>
<dbReference type="EnsemblProtists" id="EKX34787">
    <property type="protein sequence ID" value="EKX34787"/>
    <property type="gene ID" value="GUITHDRAFT_119098"/>
</dbReference>
<name>L1IFG2_GUITC</name>
<dbReference type="HOGENOM" id="CLU_907457_0_0_1"/>
<keyword evidence="4" id="KW-1185">Reference proteome</keyword>
<feature type="transmembrane region" description="Helical" evidence="1">
    <location>
        <begin position="102"/>
        <end position="129"/>
    </location>
</feature>
<dbReference type="PaxDb" id="55529-EKX34787"/>
<keyword evidence="1" id="KW-1133">Transmembrane helix</keyword>
<accession>L1IFG2</accession>
<dbReference type="AlphaFoldDB" id="L1IFG2"/>
<reference evidence="2 4" key="1">
    <citation type="journal article" date="2012" name="Nature">
        <title>Algal genomes reveal evolutionary mosaicism and the fate of nucleomorphs.</title>
        <authorList>
            <consortium name="DOE Joint Genome Institute"/>
            <person name="Curtis B.A."/>
            <person name="Tanifuji G."/>
            <person name="Burki F."/>
            <person name="Gruber A."/>
            <person name="Irimia M."/>
            <person name="Maruyama S."/>
            <person name="Arias M.C."/>
            <person name="Ball S.G."/>
            <person name="Gile G.H."/>
            <person name="Hirakawa Y."/>
            <person name="Hopkins J.F."/>
            <person name="Kuo A."/>
            <person name="Rensing S.A."/>
            <person name="Schmutz J."/>
            <person name="Symeonidi A."/>
            <person name="Elias M."/>
            <person name="Eveleigh R.J."/>
            <person name="Herman E.K."/>
            <person name="Klute M.J."/>
            <person name="Nakayama T."/>
            <person name="Obornik M."/>
            <person name="Reyes-Prieto A."/>
            <person name="Armbrust E.V."/>
            <person name="Aves S.J."/>
            <person name="Beiko R.G."/>
            <person name="Coutinho P."/>
            <person name="Dacks J.B."/>
            <person name="Durnford D.G."/>
            <person name="Fast N.M."/>
            <person name="Green B.R."/>
            <person name="Grisdale C.J."/>
            <person name="Hempel F."/>
            <person name="Henrissat B."/>
            <person name="Hoppner M.P."/>
            <person name="Ishida K."/>
            <person name="Kim E."/>
            <person name="Koreny L."/>
            <person name="Kroth P.G."/>
            <person name="Liu Y."/>
            <person name="Malik S.B."/>
            <person name="Maier U.G."/>
            <person name="McRose D."/>
            <person name="Mock T."/>
            <person name="Neilson J.A."/>
            <person name="Onodera N.T."/>
            <person name="Poole A.M."/>
            <person name="Pritham E.J."/>
            <person name="Richards T.A."/>
            <person name="Rocap G."/>
            <person name="Roy S.W."/>
            <person name="Sarai C."/>
            <person name="Schaack S."/>
            <person name="Shirato S."/>
            <person name="Slamovits C.H."/>
            <person name="Spencer D.F."/>
            <person name="Suzuki S."/>
            <person name="Worden A.Z."/>
            <person name="Zauner S."/>
            <person name="Barry K."/>
            <person name="Bell C."/>
            <person name="Bharti A.K."/>
            <person name="Crow J.A."/>
            <person name="Grimwood J."/>
            <person name="Kramer R."/>
            <person name="Lindquist E."/>
            <person name="Lucas S."/>
            <person name="Salamov A."/>
            <person name="McFadden G.I."/>
            <person name="Lane C.E."/>
            <person name="Keeling P.J."/>
            <person name="Gray M.W."/>
            <person name="Grigoriev I.V."/>
            <person name="Archibald J.M."/>
        </authorList>
    </citation>
    <scope>NUCLEOTIDE SEQUENCE</scope>
    <source>
        <strain evidence="2 4">CCMP2712</strain>
    </source>
</reference>
<feature type="transmembrane region" description="Helical" evidence="1">
    <location>
        <begin position="186"/>
        <end position="212"/>
    </location>
</feature>
<dbReference type="GeneID" id="17291512"/>
<dbReference type="RefSeq" id="XP_005821767.1">
    <property type="nucleotide sequence ID" value="XM_005821710.1"/>
</dbReference>
<organism evidence="2">
    <name type="scientific">Guillardia theta (strain CCMP2712)</name>
    <name type="common">Cryptophyte</name>
    <dbReference type="NCBI Taxonomy" id="905079"/>
    <lineage>
        <taxon>Eukaryota</taxon>
        <taxon>Cryptophyceae</taxon>
        <taxon>Pyrenomonadales</taxon>
        <taxon>Geminigeraceae</taxon>
        <taxon>Guillardia</taxon>
    </lineage>
</organism>
<reference evidence="3" key="3">
    <citation type="submission" date="2015-06" db="UniProtKB">
        <authorList>
            <consortium name="EnsemblProtists"/>
        </authorList>
    </citation>
    <scope>IDENTIFICATION</scope>
</reference>
<evidence type="ECO:0000313" key="4">
    <source>
        <dbReference type="Proteomes" id="UP000011087"/>
    </source>
</evidence>
<dbReference type="Proteomes" id="UP000011087">
    <property type="component" value="Unassembled WGS sequence"/>
</dbReference>
<feature type="transmembrane region" description="Helical" evidence="1">
    <location>
        <begin position="12"/>
        <end position="33"/>
    </location>
</feature>
<evidence type="ECO:0000313" key="3">
    <source>
        <dbReference type="EnsemblProtists" id="EKX34787"/>
    </source>
</evidence>
<dbReference type="KEGG" id="gtt:GUITHDRAFT_119098"/>
<dbReference type="EMBL" id="JH993103">
    <property type="protein sequence ID" value="EKX34787.1"/>
    <property type="molecule type" value="Genomic_DNA"/>
</dbReference>
<reference evidence="4" key="2">
    <citation type="submission" date="2012-11" db="EMBL/GenBank/DDBJ databases">
        <authorList>
            <person name="Kuo A."/>
            <person name="Curtis B.A."/>
            <person name="Tanifuji G."/>
            <person name="Burki F."/>
            <person name="Gruber A."/>
            <person name="Irimia M."/>
            <person name="Maruyama S."/>
            <person name="Arias M.C."/>
            <person name="Ball S.G."/>
            <person name="Gile G.H."/>
            <person name="Hirakawa Y."/>
            <person name="Hopkins J.F."/>
            <person name="Rensing S.A."/>
            <person name="Schmutz J."/>
            <person name="Symeonidi A."/>
            <person name="Elias M."/>
            <person name="Eveleigh R.J."/>
            <person name="Herman E.K."/>
            <person name="Klute M.J."/>
            <person name="Nakayama T."/>
            <person name="Obornik M."/>
            <person name="Reyes-Prieto A."/>
            <person name="Armbrust E.V."/>
            <person name="Aves S.J."/>
            <person name="Beiko R.G."/>
            <person name="Coutinho P."/>
            <person name="Dacks J.B."/>
            <person name="Durnford D.G."/>
            <person name="Fast N.M."/>
            <person name="Green B.R."/>
            <person name="Grisdale C."/>
            <person name="Hempe F."/>
            <person name="Henrissat B."/>
            <person name="Hoppner M.P."/>
            <person name="Ishida K.-I."/>
            <person name="Kim E."/>
            <person name="Koreny L."/>
            <person name="Kroth P.G."/>
            <person name="Liu Y."/>
            <person name="Malik S.-B."/>
            <person name="Maier U.G."/>
            <person name="McRose D."/>
            <person name="Mock T."/>
            <person name="Neilson J.A."/>
            <person name="Onodera N.T."/>
            <person name="Poole A.M."/>
            <person name="Pritham E.J."/>
            <person name="Richards T.A."/>
            <person name="Rocap G."/>
            <person name="Roy S.W."/>
            <person name="Sarai C."/>
            <person name="Schaack S."/>
            <person name="Shirato S."/>
            <person name="Slamovits C.H."/>
            <person name="Spencer D.F."/>
            <person name="Suzuki S."/>
            <person name="Worden A.Z."/>
            <person name="Zauner S."/>
            <person name="Barry K."/>
            <person name="Bell C."/>
            <person name="Bharti A.K."/>
            <person name="Crow J.A."/>
            <person name="Grimwood J."/>
            <person name="Kramer R."/>
            <person name="Lindquist E."/>
            <person name="Lucas S."/>
            <person name="Salamov A."/>
            <person name="McFadden G.I."/>
            <person name="Lane C.E."/>
            <person name="Keeling P.J."/>
            <person name="Gray M.W."/>
            <person name="Grigoriev I.V."/>
            <person name="Archibald J.M."/>
        </authorList>
    </citation>
    <scope>NUCLEOTIDE SEQUENCE</scope>
    <source>
        <strain evidence="4">CCMP2712</strain>
    </source>
</reference>
<evidence type="ECO:0000256" key="1">
    <source>
        <dbReference type="SAM" id="Phobius"/>
    </source>
</evidence>
<proteinExistence type="predicted"/>
<keyword evidence="1" id="KW-0812">Transmembrane</keyword>
<keyword evidence="1" id="KW-0472">Membrane</keyword>